<dbReference type="SMART" id="SM00530">
    <property type="entry name" value="HTH_XRE"/>
    <property type="match status" value="1"/>
</dbReference>
<evidence type="ECO:0000256" key="1">
    <source>
        <dbReference type="ARBA" id="ARBA00023125"/>
    </source>
</evidence>
<dbReference type="Pfam" id="PF01381">
    <property type="entry name" value="HTH_3"/>
    <property type="match status" value="1"/>
</dbReference>
<reference evidence="3 4" key="1">
    <citation type="submission" date="2023-07" db="EMBL/GenBank/DDBJ databases">
        <title>Sorghum-associated microbial communities from plants grown in Nebraska, USA.</title>
        <authorList>
            <person name="Schachtman D."/>
        </authorList>
    </citation>
    <scope>NUCLEOTIDE SEQUENCE [LARGE SCALE GENOMIC DNA]</scope>
    <source>
        <strain evidence="3 4">BE57</strain>
    </source>
</reference>
<protein>
    <submittedName>
        <fullName evidence="3">Transcriptional regulator with XRE-family HTH domain</fullName>
    </submittedName>
</protein>
<dbReference type="InterPro" id="IPR010982">
    <property type="entry name" value="Lambda_DNA-bd_dom_sf"/>
</dbReference>
<comment type="caution">
    <text evidence="3">The sequence shown here is derived from an EMBL/GenBank/DDBJ whole genome shotgun (WGS) entry which is preliminary data.</text>
</comment>
<sequence>MADEDRIVGGNIRQFRERLSMSQQELADFLGVTTPLISYYEGGGRAVPVLTIEKLASLFGVDAYDLFEENASHHTANTAFAFRADDLLNTDLEQIAQFRKIVKNYISMKNLAQANEAKKGENSGS</sequence>
<evidence type="ECO:0000313" key="4">
    <source>
        <dbReference type="Proteomes" id="UP001264980"/>
    </source>
</evidence>
<evidence type="ECO:0000259" key="2">
    <source>
        <dbReference type="PROSITE" id="PS50943"/>
    </source>
</evidence>
<keyword evidence="4" id="KW-1185">Reference proteome</keyword>
<keyword evidence="1" id="KW-0238">DNA-binding</keyword>
<dbReference type="PANTHER" id="PTHR46558">
    <property type="entry name" value="TRACRIPTIONAL REGULATORY PROTEIN-RELATED-RELATED"/>
    <property type="match status" value="1"/>
</dbReference>
<accession>A0ABU1R3E0</accession>
<dbReference type="Gene3D" id="1.10.260.40">
    <property type="entry name" value="lambda repressor-like DNA-binding domains"/>
    <property type="match status" value="1"/>
</dbReference>
<dbReference type="PANTHER" id="PTHR46558:SF11">
    <property type="entry name" value="HTH-TYPE TRANSCRIPTIONAL REGULATOR XRE"/>
    <property type="match status" value="1"/>
</dbReference>
<organism evidence="3 4">
    <name type="scientific">Dyadobacter fermentans</name>
    <dbReference type="NCBI Taxonomy" id="94254"/>
    <lineage>
        <taxon>Bacteria</taxon>
        <taxon>Pseudomonadati</taxon>
        <taxon>Bacteroidota</taxon>
        <taxon>Cytophagia</taxon>
        <taxon>Cytophagales</taxon>
        <taxon>Spirosomataceae</taxon>
        <taxon>Dyadobacter</taxon>
    </lineage>
</organism>
<gene>
    <name evidence="3" type="ORF">J2W84_004983</name>
</gene>
<feature type="domain" description="HTH cro/C1-type" evidence="2">
    <location>
        <begin position="12"/>
        <end position="66"/>
    </location>
</feature>
<name>A0ABU1R3E0_9BACT</name>
<dbReference type="Proteomes" id="UP001264980">
    <property type="component" value="Unassembled WGS sequence"/>
</dbReference>
<dbReference type="CDD" id="cd00093">
    <property type="entry name" value="HTH_XRE"/>
    <property type="match status" value="1"/>
</dbReference>
<dbReference type="InterPro" id="IPR001387">
    <property type="entry name" value="Cro/C1-type_HTH"/>
</dbReference>
<dbReference type="PROSITE" id="PS50943">
    <property type="entry name" value="HTH_CROC1"/>
    <property type="match status" value="1"/>
</dbReference>
<dbReference type="SUPFAM" id="SSF47413">
    <property type="entry name" value="lambda repressor-like DNA-binding domains"/>
    <property type="match status" value="1"/>
</dbReference>
<dbReference type="RefSeq" id="WP_309988811.1">
    <property type="nucleotide sequence ID" value="NZ_JAVDTI010000005.1"/>
</dbReference>
<proteinExistence type="predicted"/>
<dbReference type="EMBL" id="JAVDTI010000005">
    <property type="protein sequence ID" value="MDR6807929.1"/>
    <property type="molecule type" value="Genomic_DNA"/>
</dbReference>
<evidence type="ECO:0000313" key="3">
    <source>
        <dbReference type="EMBL" id="MDR6807929.1"/>
    </source>
</evidence>